<dbReference type="AlphaFoldDB" id="A0A367WHP0"/>
<dbReference type="Proteomes" id="UP000252517">
    <property type="component" value="Unassembled WGS sequence"/>
</dbReference>
<name>A0A367WHP0_9PROT</name>
<sequence length="197" mass="21931">MHTVTERDIHIAKQMAREFDAAIRANENDAAQKAAQDFRALIVSANGDRGEFGIFAPDGAGTMLTAVMAAKDGDVPHWGQNGVFVLETDHGRVLVGFTCPLDICSRFEFKAIDLDLPFISETGFQSHFYAEWPPMSVNEVAAIIFGQYAETGKMTNIDPKYRQYRFERMPDFVQTSNSDFQGVLTKTDSTGQIGFQF</sequence>
<evidence type="ECO:0000313" key="2">
    <source>
        <dbReference type="Proteomes" id="UP000252517"/>
    </source>
</evidence>
<reference evidence="1 2" key="1">
    <citation type="submission" date="2014-07" db="EMBL/GenBank/DDBJ databases">
        <title>Draft genome sequence of Thalassospira profundimaris S25-3-2.</title>
        <authorList>
            <person name="Lai Q."/>
            <person name="Shao Z."/>
        </authorList>
    </citation>
    <scope>NUCLEOTIDE SEQUENCE [LARGE SCALE GENOMIC DNA]</scope>
    <source>
        <strain evidence="1 2">S25-3-2</strain>
    </source>
</reference>
<comment type="caution">
    <text evidence="1">The sequence shown here is derived from an EMBL/GenBank/DDBJ whole genome shotgun (WGS) entry which is preliminary data.</text>
</comment>
<dbReference type="RefSeq" id="WP_114090660.1">
    <property type="nucleotide sequence ID" value="NZ_JPWH01000037.1"/>
</dbReference>
<protein>
    <submittedName>
        <fullName evidence="1">Uncharacterized protein</fullName>
    </submittedName>
</protein>
<evidence type="ECO:0000313" key="1">
    <source>
        <dbReference type="EMBL" id="RCK40965.1"/>
    </source>
</evidence>
<organism evidence="1 2">
    <name type="scientific">Thalassospira profundimaris</name>
    <dbReference type="NCBI Taxonomy" id="502049"/>
    <lineage>
        <taxon>Bacteria</taxon>
        <taxon>Pseudomonadati</taxon>
        <taxon>Pseudomonadota</taxon>
        <taxon>Alphaproteobacteria</taxon>
        <taxon>Rhodospirillales</taxon>
        <taxon>Thalassospiraceae</taxon>
        <taxon>Thalassospira</taxon>
    </lineage>
</organism>
<dbReference type="OrthoDB" id="9800596at2"/>
<dbReference type="EMBL" id="JPWH01000037">
    <property type="protein sequence ID" value="RCK40965.1"/>
    <property type="molecule type" value="Genomic_DNA"/>
</dbReference>
<gene>
    <name evidence="1" type="ORF">TH25_24235</name>
</gene>
<accession>A0A367WHP0</accession>
<proteinExistence type="predicted"/>